<gene>
    <name evidence="10" type="ORF">FHR31_001730</name>
</gene>
<feature type="transmembrane region" description="Helical" evidence="7">
    <location>
        <begin position="79"/>
        <end position="100"/>
    </location>
</feature>
<evidence type="ECO:0000313" key="10">
    <source>
        <dbReference type="EMBL" id="MBB3171899.1"/>
    </source>
</evidence>
<dbReference type="PANTHER" id="PTHR12677:SF59">
    <property type="entry name" value="GOLGI APPARATUS MEMBRANE PROTEIN TVP38-RELATED"/>
    <property type="match status" value="1"/>
</dbReference>
<evidence type="ECO:0000256" key="4">
    <source>
        <dbReference type="ARBA" id="ARBA00022692"/>
    </source>
</evidence>
<evidence type="ECO:0000256" key="8">
    <source>
        <dbReference type="SAM" id="MobiDB-lite"/>
    </source>
</evidence>
<accession>A0A7W5GQW0</accession>
<feature type="transmembrane region" description="Helical" evidence="7">
    <location>
        <begin position="152"/>
        <end position="177"/>
    </location>
</feature>
<sequence length="299" mass="31653">MSNSEQQKPVTGENQDAPASSGAAPANSGEGTTAPQGAGAKPANHSLRNAHPVEKVKEKAHGTSVVHGHQMSTADIFKLCGLVAFFVLMGVIVWLVWPYIGMLFEPDGLEKALDEVRGNGFVGVLMLLGLQFLQIVVAFIPGEAVQVAAGALYGPWLGALLVLVGCVFSSAFVFMLVSKLGAPFVHAMVPAKYIDKLSAFEQSSKFDTIVFILFLIPGMPKDVFTYIVPLTKMPLGKFLVITNVGRIPGVILSTYAASGLVNGQIIESIVIFAIAAAVAILAIVFSEKIMNRLGDKLGK</sequence>
<keyword evidence="5 7" id="KW-1133">Transmembrane helix</keyword>
<protein>
    <recommendedName>
        <fullName evidence="7">TVP38/TMEM64 family membrane protein</fullName>
    </recommendedName>
</protein>
<feature type="domain" description="VTT" evidence="9">
    <location>
        <begin position="140"/>
        <end position="256"/>
    </location>
</feature>
<keyword evidence="4 7" id="KW-0812">Transmembrane</keyword>
<dbReference type="GO" id="GO:0005886">
    <property type="term" value="C:plasma membrane"/>
    <property type="evidence" value="ECO:0007669"/>
    <property type="project" value="UniProtKB-SubCell"/>
</dbReference>
<organism evidence="10 11">
    <name type="scientific">Parvibacter caecicola</name>
    <dbReference type="NCBI Taxonomy" id="747645"/>
    <lineage>
        <taxon>Bacteria</taxon>
        <taxon>Bacillati</taxon>
        <taxon>Actinomycetota</taxon>
        <taxon>Coriobacteriia</taxon>
        <taxon>Coriobacteriales</taxon>
        <taxon>Coriobacteriaceae</taxon>
        <taxon>Parvibacter</taxon>
    </lineage>
</organism>
<feature type="compositionally biased region" description="Polar residues" evidence="8">
    <location>
        <begin position="1"/>
        <end position="14"/>
    </location>
</feature>
<dbReference type="EMBL" id="JACHYA010000006">
    <property type="protein sequence ID" value="MBB3171899.1"/>
    <property type="molecule type" value="Genomic_DNA"/>
</dbReference>
<evidence type="ECO:0000256" key="5">
    <source>
        <dbReference type="ARBA" id="ARBA00022989"/>
    </source>
</evidence>
<dbReference type="GeneID" id="93357333"/>
<reference evidence="10 11" key="1">
    <citation type="submission" date="2020-08" db="EMBL/GenBank/DDBJ databases">
        <title>Sequencing the genomes of 1000 actinobacteria strains.</title>
        <authorList>
            <person name="Klenk H.-P."/>
        </authorList>
    </citation>
    <scope>NUCLEOTIDE SEQUENCE [LARGE SCALE GENOMIC DNA]</scope>
    <source>
        <strain evidence="10 11">DSM 22242</strain>
    </source>
</reference>
<comment type="caution">
    <text evidence="10">The sequence shown here is derived from an EMBL/GenBank/DDBJ whole genome shotgun (WGS) entry which is preliminary data.</text>
</comment>
<proteinExistence type="inferred from homology"/>
<dbReference type="RefSeq" id="WP_214647084.1">
    <property type="nucleotide sequence ID" value="NZ_CANPEU010000002.1"/>
</dbReference>
<feature type="transmembrane region" description="Helical" evidence="7">
    <location>
        <begin position="235"/>
        <end position="257"/>
    </location>
</feature>
<feature type="transmembrane region" description="Helical" evidence="7">
    <location>
        <begin position="269"/>
        <end position="286"/>
    </location>
</feature>
<evidence type="ECO:0000256" key="1">
    <source>
        <dbReference type="ARBA" id="ARBA00004651"/>
    </source>
</evidence>
<dbReference type="PANTHER" id="PTHR12677">
    <property type="entry name" value="GOLGI APPARATUS MEMBRANE PROTEIN TVP38-RELATED"/>
    <property type="match status" value="1"/>
</dbReference>
<keyword evidence="6 7" id="KW-0472">Membrane</keyword>
<comment type="similarity">
    <text evidence="2 7">Belongs to the TVP38/TMEM64 family.</text>
</comment>
<comment type="subcellular location">
    <subcellularLocation>
        <location evidence="1 7">Cell membrane</location>
        <topology evidence="1 7">Multi-pass membrane protein</topology>
    </subcellularLocation>
</comment>
<evidence type="ECO:0000256" key="6">
    <source>
        <dbReference type="ARBA" id="ARBA00023136"/>
    </source>
</evidence>
<dbReference type="AlphaFoldDB" id="A0A7W5GQW0"/>
<feature type="transmembrane region" description="Helical" evidence="7">
    <location>
        <begin position="120"/>
        <end position="140"/>
    </location>
</feature>
<evidence type="ECO:0000313" key="11">
    <source>
        <dbReference type="Proteomes" id="UP000530850"/>
    </source>
</evidence>
<evidence type="ECO:0000256" key="3">
    <source>
        <dbReference type="ARBA" id="ARBA00022475"/>
    </source>
</evidence>
<dbReference type="Pfam" id="PF09335">
    <property type="entry name" value="VTT_dom"/>
    <property type="match status" value="1"/>
</dbReference>
<evidence type="ECO:0000259" key="9">
    <source>
        <dbReference type="Pfam" id="PF09335"/>
    </source>
</evidence>
<feature type="region of interest" description="Disordered" evidence="8">
    <location>
        <begin position="1"/>
        <end position="45"/>
    </location>
</feature>
<dbReference type="InterPro" id="IPR015414">
    <property type="entry name" value="TMEM64"/>
</dbReference>
<dbReference type="Proteomes" id="UP000530850">
    <property type="component" value="Unassembled WGS sequence"/>
</dbReference>
<name>A0A7W5GQW0_9ACTN</name>
<evidence type="ECO:0000256" key="7">
    <source>
        <dbReference type="RuleBase" id="RU366058"/>
    </source>
</evidence>
<feature type="compositionally biased region" description="Low complexity" evidence="8">
    <location>
        <begin position="17"/>
        <end position="29"/>
    </location>
</feature>
<dbReference type="InterPro" id="IPR032816">
    <property type="entry name" value="VTT_dom"/>
</dbReference>
<feature type="transmembrane region" description="Helical" evidence="7">
    <location>
        <begin position="208"/>
        <end position="228"/>
    </location>
</feature>
<evidence type="ECO:0000256" key="2">
    <source>
        <dbReference type="ARBA" id="ARBA00008640"/>
    </source>
</evidence>
<keyword evidence="3 7" id="KW-1003">Cell membrane</keyword>